<keyword evidence="2" id="KW-0812">Transmembrane</keyword>
<evidence type="ECO:0000256" key="1">
    <source>
        <dbReference type="SAM" id="MobiDB-lite"/>
    </source>
</evidence>
<gene>
    <name evidence="5" type="ORF">VA596_10735</name>
</gene>
<keyword evidence="3" id="KW-0732">Signal</keyword>
<keyword evidence="6" id="KW-1185">Reference proteome</keyword>
<dbReference type="Pfam" id="PF05901">
    <property type="entry name" value="Excalibur"/>
    <property type="match status" value="1"/>
</dbReference>
<keyword evidence="2" id="KW-0472">Membrane</keyword>
<keyword evidence="2" id="KW-1133">Transmembrane helix</keyword>
<sequence length="166" mass="16784">MSLFRRALTTAAAVAGLALLGPVSLASAQLATPLTLADKNCGDFQYQEEAQAVLEATPGDPNNLDSDKDGIACETLPHRPVQNTTKPAPTSAQQPSTSTKTHTAPKSTTTKKASTGGQVKVKPVGGVATGGGEPDEGAPGFLVLSGAVLAAATSGGMVLYLRRRAS</sequence>
<evidence type="ECO:0000259" key="4">
    <source>
        <dbReference type="SMART" id="SM00894"/>
    </source>
</evidence>
<evidence type="ECO:0000256" key="3">
    <source>
        <dbReference type="SAM" id="SignalP"/>
    </source>
</evidence>
<feature type="signal peptide" evidence="3">
    <location>
        <begin position="1"/>
        <end position="28"/>
    </location>
</feature>
<proteinExistence type="predicted"/>
<dbReference type="InterPro" id="IPR008613">
    <property type="entry name" value="Excalibur_Ca-bd_domain"/>
</dbReference>
<feature type="compositionally biased region" description="Low complexity" evidence="1">
    <location>
        <begin position="95"/>
        <end position="126"/>
    </location>
</feature>
<organism evidence="5 6">
    <name type="scientific">Amycolatopsis heterodermiae</name>
    <dbReference type="NCBI Taxonomy" id="3110235"/>
    <lineage>
        <taxon>Bacteria</taxon>
        <taxon>Bacillati</taxon>
        <taxon>Actinomycetota</taxon>
        <taxon>Actinomycetes</taxon>
        <taxon>Pseudonocardiales</taxon>
        <taxon>Pseudonocardiaceae</taxon>
        <taxon>Amycolatopsis</taxon>
    </lineage>
</organism>
<feature type="domain" description="Excalibur calcium-binding" evidence="4">
    <location>
        <begin position="37"/>
        <end position="74"/>
    </location>
</feature>
<feature type="compositionally biased region" description="Polar residues" evidence="1">
    <location>
        <begin position="81"/>
        <end position="94"/>
    </location>
</feature>
<feature type="region of interest" description="Disordered" evidence="1">
    <location>
        <begin position="56"/>
        <end position="133"/>
    </location>
</feature>
<feature type="transmembrane region" description="Helical" evidence="2">
    <location>
        <begin position="141"/>
        <end position="161"/>
    </location>
</feature>
<evidence type="ECO:0000313" key="5">
    <source>
        <dbReference type="EMBL" id="MEA5360012.1"/>
    </source>
</evidence>
<protein>
    <submittedName>
        <fullName evidence="5">Excalibur calcium-binding domain-containing protein</fullName>
    </submittedName>
</protein>
<dbReference type="Proteomes" id="UP001304298">
    <property type="component" value="Unassembled WGS sequence"/>
</dbReference>
<comment type="caution">
    <text evidence="5">The sequence shown here is derived from an EMBL/GenBank/DDBJ whole genome shotgun (WGS) entry which is preliminary data.</text>
</comment>
<feature type="chain" id="PRO_5045884849" evidence="3">
    <location>
        <begin position="29"/>
        <end position="166"/>
    </location>
</feature>
<dbReference type="EMBL" id="JAYFSI010000001">
    <property type="protein sequence ID" value="MEA5360012.1"/>
    <property type="molecule type" value="Genomic_DNA"/>
</dbReference>
<evidence type="ECO:0000256" key="2">
    <source>
        <dbReference type="SAM" id="Phobius"/>
    </source>
</evidence>
<reference evidence="5 6" key="1">
    <citation type="submission" date="2023-12" db="EMBL/GenBank/DDBJ databases">
        <title>Amycolatopsis sp. V23-08.</title>
        <authorList>
            <person name="Somphong A."/>
        </authorList>
    </citation>
    <scope>NUCLEOTIDE SEQUENCE [LARGE SCALE GENOMIC DNA]</scope>
    <source>
        <strain evidence="5 6">V23-08</strain>
    </source>
</reference>
<evidence type="ECO:0000313" key="6">
    <source>
        <dbReference type="Proteomes" id="UP001304298"/>
    </source>
</evidence>
<dbReference type="SMART" id="SM00894">
    <property type="entry name" value="Excalibur"/>
    <property type="match status" value="1"/>
</dbReference>
<dbReference type="RefSeq" id="WP_323325560.1">
    <property type="nucleotide sequence ID" value="NZ_JAYFSI010000001.1"/>
</dbReference>
<accession>A0ABU5R1D8</accession>
<name>A0ABU5R1D8_9PSEU</name>